<comment type="caution">
    <text evidence="2">The sequence shown here is derived from an EMBL/GenBank/DDBJ whole genome shotgun (WGS) entry which is preliminary data.</text>
</comment>
<evidence type="ECO:0000313" key="3">
    <source>
        <dbReference type="Proteomes" id="UP000265520"/>
    </source>
</evidence>
<sequence length="63" mass="6874">MILTLTASIMYWSLQHSEESFTPEASPIASADGEHQTEFTTEVSNLAIDDVSENKPEDEGVSS</sequence>
<organism evidence="2 3">
    <name type="scientific">Trifolium medium</name>
    <dbReference type="NCBI Taxonomy" id="97028"/>
    <lineage>
        <taxon>Eukaryota</taxon>
        <taxon>Viridiplantae</taxon>
        <taxon>Streptophyta</taxon>
        <taxon>Embryophyta</taxon>
        <taxon>Tracheophyta</taxon>
        <taxon>Spermatophyta</taxon>
        <taxon>Magnoliopsida</taxon>
        <taxon>eudicotyledons</taxon>
        <taxon>Gunneridae</taxon>
        <taxon>Pentapetalae</taxon>
        <taxon>rosids</taxon>
        <taxon>fabids</taxon>
        <taxon>Fabales</taxon>
        <taxon>Fabaceae</taxon>
        <taxon>Papilionoideae</taxon>
        <taxon>50 kb inversion clade</taxon>
        <taxon>NPAAA clade</taxon>
        <taxon>Hologalegina</taxon>
        <taxon>IRL clade</taxon>
        <taxon>Trifolieae</taxon>
        <taxon>Trifolium</taxon>
    </lineage>
</organism>
<proteinExistence type="predicted"/>
<name>A0A392VAF6_9FABA</name>
<dbReference type="AlphaFoldDB" id="A0A392VAF6"/>
<protein>
    <submittedName>
        <fullName evidence="2">Fimbrin-like protein 2</fullName>
    </submittedName>
</protein>
<dbReference type="EMBL" id="LXQA011067661">
    <property type="protein sequence ID" value="MCI83460.1"/>
    <property type="molecule type" value="Genomic_DNA"/>
</dbReference>
<keyword evidence="3" id="KW-1185">Reference proteome</keyword>
<feature type="region of interest" description="Disordered" evidence="1">
    <location>
        <begin position="42"/>
        <end position="63"/>
    </location>
</feature>
<accession>A0A392VAF6</accession>
<evidence type="ECO:0000256" key="1">
    <source>
        <dbReference type="SAM" id="MobiDB-lite"/>
    </source>
</evidence>
<evidence type="ECO:0000313" key="2">
    <source>
        <dbReference type="EMBL" id="MCI83460.1"/>
    </source>
</evidence>
<feature type="compositionally biased region" description="Basic and acidic residues" evidence="1">
    <location>
        <begin position="52"/>
        <end position="63"/>
    </location>
</feature>
<reference evidence="2 3" key="1">
    <citation type="journal article" date="2018" name="Front. Plant Sci.">
        <title>Red Clover (Trifolium pratense) and Zigzag Clover (T. medium) - A Picture of Genomic Similarities and Differences.</title>
        <authorList>
            <person name="Dluhosova J."/>
            <person name="Istvanek J."/>
            <person name="Nedelnik J."/>
            <person name="Repkova J."/>
        </authorList>
    </citation>
    <scope>NUCLEOTIDE SEQUENCE [LARGE SCALE GENOMIC DNA]</scope>
    <source>
        <strain evidence="3">cv. 10/8</strain>
        <tissue evidence="2">Leaf</tissue>
    </source>
</reference>
<dbReference type="Proteomes" id="UP000265520">
    <property type="component" value="Unassembled WGS sequence"/>
</dbReference>